<evidence type="ECO:0000313" key="2">
    <source>
        <dbReference type="Proteomes" id="UP000623440"/>
    </source>
</evidence>
<evidence type="ECO:0008006" key="3">
    <source>
        <dbReference type="Google" id="ProtNLM"/>
    </source>
</evidence>
<dbReference type="RefSeq" id="WP_190940316.1">
    <property type="nucleotide sequence ID" value="NZ_JACJSI010000012.1"/>
</dbReference>
<sequence>MDYKQQRPDKAYIWVNIDFDKVKYRIDAVTCQIERVIQKHQISNQTGQSGKRNNY</sequence>
<evidence type="ECO:0000313" key="1">
    <source>
        <dbReference type="EMBL" id="MBD2529743.1"/>
    </source>
</evidence>
<proteinExistence type="predicted"/>
<name>A0ABR8DL53_9NOSO</name>
<comment type="caution">
    <text evidence="1">The sequence shown here is derived from an EMBL/GenBank/DDBJ whole genome shotgun (WGS) entry which is preliminary data.</text>
</comment>
<protein>
    <recommendedName>
        <fullName evidence="3">Transposase</fullName>
    </recommendedName>
</protein>
<accession>A0ABR8DL53</accession>
<gene>
    <name evidence="1" type="ORF">H6G97_09265</name>
</gene>
<keyword evidence="2" id="KW-1185">Reference proteome</keyword>
<dbReference type="Proteomes" id="UP000623440">
    <property type="component" value="Unassembled WGS sequence"/>
</dbReference>
<reference evidence="1 2" key="1">
    <citation type="journal article" date="2020" name="ISME J.">
        <title>Comparative genomics reveals insights into cyanobacterial evolution and habitat adaptation.</title>
        <authorList>
            <person name="Chen M.Y."/>
            <person name="Teng W.K."/>
            <person name="Zhao L."/>
            <person name="Hu C.X."/>
            <person name="Zhou Y.K."/>
            <person name="Han B.P."/>
            <person name="Song L.R."/>
            <person name="Shu W.S."/>
        </authorList>
    </citation>
    <scope>NUCLEOTIDE SEQUENCE [LARGE SCALE GENOMIC DNA]</scope>
    <source>
        <strain evidence="1 2">FACHB-838</strain>
    </source>
</reference>
<dbReference type="EMBL" id="JACJSI010000012">
    <property type="protein sequence ID" value="MBD2529743.1"/>
    <property type="molecule type" value="Genomic_DNA"/>
</dbReference>
<organism evidence="1 2">
    <name type="scientific">Nostoc flagelliforme FACHB-838</name>
    <dbReference type="NCBI Taxonomy" id="2692904"/>
    <lineage>
        <taxon>Bacteria</taxon>
        <taxon>Bacillati</taxon>
        <taxon>Cyanobacteriota</taxon>
        <taxon>Cyanophyceae</taxon>
        <taxon>Nostocales</taxon>
        <taxon>Nostocaceae</taxon>
        <taxon>Nostoc</taxon>
    </lineage>
</organism>